<name>A0AAP8NJ21_9BACT</name>
<comment type="caution">
    <text evidence="2">The sequence shown here is derived from an EMBL/GenBank/DDBJ whole genome shotgun (WGS) entry which is preliminary data.</text>
</comment>
<feature type="region of interest" description="Disordered" evidence="1">
    <location>
        <begin position="226"/>
        <end position="246"/>
    </location>
</feature>
<feature type="compositionally biased region" description="Pro residues" evidence="1">
    <location>
        <begin position="30"/>
        <end position="39"/>
    </location>
</feature>
<feature type="region of interest" description="Disordered" evidence="1">
    <location>
        <begin position="1"/>
        <end position="97"/>
    </location>
</feature>
<sequence>MHTNLFNPYRPLLREEAPENITPPGEQNPAPTPADPPTPAAGDENPAPGEGEDDNFNLDADPEPDPAPGDGTNPKDPAKEENPDSAGEYAVELPEDFQASDDFRNLVTEQAKAAGLDGKAAGKYVSGVITALQKAEQEALAQSTKALKEEWGTNFNANMGAVKQFTAKLRAKSGLTAEDLAPLQSPKGFKLLHSLMTATSEDAFVGSKTAAPGRSNAEEAHAMLTDPNHPDYAALDDPEHPRHMEANRKYNRLVGLS</sequence>
<reference evidence="2 3" key="1">
    <citation type="journal article" date="2017" name="BMC Genomics">
        <title>Genome sequencing of 39 Akkermansia muciniphila isolates reveals its population structure, genomic and functional diverisity, and global distribution in mammalian gut microbiotas.</title>
        <authorList>
            <person name="Guo X."/>
            <person name="Li S."/>
            <person name="Zhang J."/>
            <person name="Wu F."/>
            <person name="Li X."/>
            <person name="Wu D."/>
            <person name="Zhang M."/>
            <person name="Ou Z."/>
            <person name="Jie Z."/>
            <person name="Yan Q."/>
            <person name="Li P."/>
            <person name="Yi J."/>
            <person name="Peng Y."/>
        </authorList>
    </citation>
    <scope>NUCLEOTIDE SEQUENCE [LARGE SCALE GENOMIC DNA]</scope>
    <source>
        <strain evidence="2 3">GP43</strain>
    </source>
</reference>
<dbReference type="RefSeq" id="WP_102736158.1">
    <property type="nucleotide sequence ID" value="NZ_PJKN01000008.1"/>
</dbReference>
<feature type="compositionally biased region" description="Acidic residues" evidence="1">
    <location>
        <begin position="50"/>
        <end position="64"/>
    </location>
</feature>
<feature type="compositionally biased region" description="Basic and acidic residues" evidence="1">
    <location>
        <begin position="237"/>
        <end position="246"/>
    </location>
</feature>
<dbReference type="EMBL" id="PJKN01000008">
    <property type="protein sequence ID" value="PNC53346.1"/>
    <property type="molecule type" value="Genomic_DNA"/>
</dbReference>
<dbReference type="AlphaFoldDB" id="A0AAP8NJ21"/>
<evidence type="ECO:0000313" key="2">
    <source>
        <dbReference type="EMBL" id="PNC53346.1"/>
    </source>
</evidence>
<protein>
    <submittedName>
        <fullName evidence="2">Uncharacterized protein</fullName>
    </submittedName>
</protein>
<organism evidence="2 3">
    <name type="scientific">Akkermansia muciniphila</name>
    <dbReference type="NCBI Taxonomy" id="239935"/>
    <lineage>
        <taxon>Bacteria</taxon>
        <taxon>Pseudomonadati</taxon>
        <taxon>Verrucomicrobiota</taxon>
        <taxon>Verrucomicrobiia</taxon>
        <taxon>Verrucomicrobiales</taxon>
        <taxon>Akkermansiaceae</taxon>
        <taxon>Akkermansia</taxon>
    </lineage>
</organism>
<gene>
    <name evidence="2" type="ORF">CXU09_11675</name>
</gene>
<proteinExistence type="predicted"/>
<accession>A0AAP8NJ21</accession>
<dbReference type="Proteomes" id="UP000235914">
    <property type="component" value="Unassembled WGS sequence"/>
</dbReference>
<evidence type="ECO:0000313" key="3">
    <source>
        <dbReference type="Proteomes" id="UP000235914"/>
    </source>
</evidence>
<evidence type="ECO:0000256" key="1">
    <source>
        <dbReference type="SAM" id="MobiDB-lite"/>
    </source>
</evidence>